<dbReference type="Gene3D" id="1.10.600.10">
    <property type="entry name" value="Farnesyl Diphosphate Synthase"/>
    <property type="match status" value="1"/>
</dbReference>
<dbReference type="SFLD" id="SFLDS00005">
    <property type="entry name" value="Isoprenoid_Synthase_Type_I"/>
    <property type="match status" value="1"/>
</dbReference>
<evidence type="ECO:0000256" key="1">
    <source>
        <dbReference type="ARBA" id="ARBA00007946"/>
    </source>
</evidence>
<comment type="caution">
    <text evidence="4">The sequence shown here is derived from an EMBL/GenBank/DDBJ whole genome shotgun (WGS) entry which is preliminary data.</text>
</comment>
<sequence>MFLLLLFNWAICWLQVTRKDTNGDSVPPQDPSNLADDTPTIIQQFLARLCYCQPVASQDDAARLQKILDSDFCRFVQDEAFPPGWFDKTCVYAVAMAQLSYTGHDPEVQLYVARFTWFMLYLDDMARRMPLEMSTFQFKLITNDKDTEVLTAFRQHLSDAYRLWDTLPANSIVTASMEFVTGCALEEDAEIRSMKIRATAVSWPYFLRTKTGVASAYSFMIFPRLAHPNLRSYIQVIGDINLFIDLTNDVLSFHKENLEGEAWNYVSNRSATTGKSVLQTYQDIATEALSSHDRICATLEGPELLAWERFVNGYLAFHVTQDRYHLEEILPLPLARD</sequence>
<dbReference type="GO" id="GO:0016838">
    <property type="term" value="F:carbon-oxygen lyase activity, acting on phosphates"/>
    <property type="evidence" value="ECO:0007669"/>
    <property type="project" value="InterPro"/>
</dbReference>
<accession>A0A0W0FJ27</accession>
<evidence type="ECO:0000313" key="4">
    <source>
        <dbReference type="EMBL" id="KTB36298.1"/>
    </source>
</evidence>
<keyword evidence="3" id="KW-0732">Signal</keyword>
<feature type="signal peptide" evidence="3">
    <location>
        <begin position="1"/>
        <end position="19"/>
    </location>
</feature>
<dbReference type="SUPFAM" id="SSF48576">
    <property type="entry name" value="Terpenoid synthases"/>
    <property type="match status" value="1"/>
</dbReference>
<dbReference type="AlphaFoldDB" id="A0A0W0FJ27"/>
<evidence type="ECO:0000256" key="3">
    <source>
        <dbReference type="SAM" id="SignalP"/>
    </source>
</evidence>
<dbReference type="EMBL" id="LATX01001912">
    <property type="protein sequence ID" value="KTB36298.1"/>
    <property type="molecule type" value="Genomic_DNA"/>
</dbReference>
<evidence type="ECO:0008006" key="6">
    <source>
        <dbReference type="Google" id="ProtNLM"/>
    </source>
</evidence>
<organism evidence="4 5">
    <name type="scientific">Moniliophthora roreri</name>
    <name type="common">Frosty pod rot fungus</name>
    <name type="synonym">Monilia roreri</name>
    <dbReference type="NCBI Taxonomy" id="221103"/>
    <lineage>
        <taxon>Eukaryota</taxon>
        <taxon>Fungi</taxon>
        <taxon>Dikarya</taxon>
        <taxon>Basidiomycota</taxon>
        <taxon>Agaricomycotina</taxon>
        <taxon>Agaricomycetes</taxon>
        <taxon>Agaricomycetidae</taxon>
        <taxon>Agaricales</taxon>
        <taxon>Marasmiineae</taxon>
        <taxon>Marasmiaceae</taxon>
        <taxon>Moniliophthora</taxon>
    </lineage>
</organism>
<protein>
    <recommendedName>
        <fullName evidence="6">Terpenoid synthase</fullName>
    </recommendedName>
</protein>
<name>A0A0W0FJ27_MONRR</name>
<keyword evidence="2" id="KW-0456">Lyase</keyword>
<dbReference type="InterPro" id="IPR024652">
    <property type="entry name" value="Trichodiene_synth"/>
</dbReference>
<dbReference type="InterPro" id="IPR008949">
    <property type="entry name" value="Isoprenoid_synthase_dom_sf"/>
</dbReference>
<proteinExistence type="inferred from homology"/>
<dbReference type="eggNOG" id="ENOG502SQ3X">
    <property type="taxonomic scope" value="Eukaryota"/>
</dbReference>
<gene>
    <name evidence="4" type="ORF">WG66_11087</name>
</gene>
<evidence type="ECO:0000256" key="2">
    <source>
        <dbReference type="ARBA" id="ARBA00023239"/>
    </source>
</evidence>
<evidence type="ECO:0000313" key="5">
    <source>
        <dbReference type="Proteomes" id="UP000054988"/>
    </source>
</evidence>
<comment type="similarity">
    <text evidence="1">Belongs to the trichodiene synthase family.</text>
</comment>
<dbReference type="SFLD" id="SFLDG01021">
    <property type="entry name" value="Trichodiene_Synthase_Like"/>
    <property type="match status" value="1"/>
</dbReference>
<feature type="chain" id="PRO_5006901844" description="Terpenoid synthase" evidence="3">
    <location>
        <begin position="20"/>
        <end position="337"/>
    </location>
</feature>
<reference evidence="4 5" key="1">
    <citation type="submission" date="2015-12" db="EMBL/GenBank/DDBJ databases">
        <title>Draft genome sequence of Moniliophthora roreri, the causal agent of frosty pod rot of cacao.</title>
        <authorList>
            <person name="Aime M.C."/>
            <person name="Diaz-Valderrama J.R."/>
            <person name="Kijpornyongpan T."/>
            <person name="Phillips-Mora W."/>
        </authorList>
    </citation>
    <scope>NUCLEOTIDE SEQUENCE [LARGE SCALE GENOMIC DNA]</scope>
    <source>
        <strain evidence="4 5">MCA 2952</strain>
    </source>
</reference>
<dbReference type="Pfam" id="PF06330">
    <property type="entry name" value="TRI5"/>
    <property type="match status" value="1"/>
</dbReference>
<dbReference type="Proteomes" id="UP000054988">
    <property type="component" value="Unassembled WGS sequence"/>
</dbReference>